<proteinExistence type="predicted"/>
<gene>
    <name evidence="1" type="ORF">GCM10023116_46800</name>
</gene>
<dbReference type="EMBL" id="BAABFL010000474">
    <property type="protein sequence ID" value="GAA4652396.1"/>
    <property type="molecule type" value="Genomic_DNA"/>
</dbReference>
<name>A0ABP8V9M2_9GAMM</name>
<sequence>MVQAHWPGGMPDPKLGSAFETAEGRIQSDGAVALQERIIDPNHRQTVQVNWLFTEPQWQVFVSWHRWRLDDGAGWFSVGWDGREGLARFIGNYSCSMDGANRAVTATVEIDYAVS</sequence>
<organism evidence="1 2">
    <name type="scientific">Kistimonas scapharcae</name>
    <dbReference type="NCBI Taxonomy" id="1036133"/>
    <lineage>
        <taxon>Bacteria</taxon>
        <taxon>Pseudomonadati</taxon>
        <taxon>Pseudomonadota</taxon>
        <taxon>Gammaproteobacteria</taxon>
        <taxon>Oceanospirillales</taxon>
        <taxon>Endozoicomonadaceae</taxon>
        <taxon>Kistimonas</taxon>
    </lineage>
</organism>
<reference evidence="2" key="1">
    <citation type="journal article" date="2019" name="Int. J. Syst. Evol. Microbiol.">
        <title>The Global Catalogue of Microorganisms (GCM) 10K type strain sequencing project: providing services to taxonomists for standard genome sequencing and annotation.</title>
        <authorList>
            <consortium name="The Broad Institute Genomics Platform"/>
            <consortium name="The Broad Institute Genome Sequencing Center for Infectious Disease"/>
            <person name="Wu L."/>
            <person name="Ma J."/>
        </authorList>
    </citation>
    <scope>NUCLEOTIDE SEQUENCE [LARGE SCALE GENOMIC DNA]</scope>
    <source>
        <strain evidence="2">JCM 17805</strain>
    </source>
</reference>
<accession>A0ABP8V9M2</accession>
<protein>
    <submittedName>
        <fullName evidence="1">Uncharacterized protein</fullName>
    </submittedName>
</protein>
<evidence type="ECO:0000313" key="1">
    <source>
        <dbReference type="EMBL" id="GAA4652396.1"/>
    </source>
</evidence>
<evidence type="ECO:0000313" key="2">
    <source>
        <dbReference type="Proteomes" id="UP001500604"/>
    </source>
</evidence>
<dbReference type="Proteomes" id="UP001500604">
    <property type="component" value="Unassembled WGS sequence"/>
</dbReference>
<keyword evidence="2" id="KW-1185">Reference proteome</keyword>
<comment type="caution">
    <text evidence="1">The sequence shown here is derived from an EMBL/GenBank/DDBJ whole genome shotgun (WGS) entry which is preliminary data.</text>
</comment>